<dbReference type="PANTHER" id="PTHR30386">
    <property type="entry name" value="MEMBRANE FUSION SUBUNIT OF EMRAB-TOLC MULTIDRUG EFFLUX PUMP"/>
    <property type="match status" value="1"/>
</dbReference>
<keyword evidence="4 9" id="KW-1003">Cell membrane</keyword>
<protein>
    <recommendedName>
        <fullName evidence="9">Membrane fusion protein (MFP) family protein</fullName>
    </recommendedName>
</protein>
<dbReference type="AlphaFoldDB" id="A0A0P9MXG0"/>
<dbReference type="PATRIC" id="fig|317659.3.peg.1610"/>
<feature type="non-terminal residue" evidence="12">
    <location>
        <position position="261"/>
    </location>
</feature>
<dbReference type="GO" id="GO:0005886">
    <property type="term" value="C:plasma membrane"/>
    <property type="evidence" value="ECO:0007669"/>
    <property type="project" value="UniProtKB-SubCell"/>
</dbReference>
<dbReference type="PANTHER" id="PTHR30386:SF27">
    <property type="entry name" value="MEMBRANE FUSION PROTEIN (MFP) FAMILY PROTEIN"/>
    <property type="match status" value="1"/>
</dbReference>
<dbReference type="Proteomes" id="UP000051335">
    <property type="component" value="Unassembled WGS sequence"/>
</dbReference>
<dbReference type="Gene3D" id="2.40.30.170">
    <property type="match status" value="1"/>
</dbReference>
<dbReference type="EMBL" id="LJQC01000636">
    <property type="protein sequence ID" value="KPW96893.1"/>
    <property type="molecule type" value="Genomic_DNA"/>
</dbReference>
<evidence type="ECO:0000256" key="8">
    <source>
        <dbReference type="ARBA" id="ARBA00023136"/>
    </source>
</evidence>
<dbReference type="InterPro" id="IPR059040">
    <property type="entry name" value="HH_CyaD-like"/>
</dbReference>
<gene>
    <name evidence="12" type="ORF">ALO75_04342</name>
</gene>
<keyword evidence="8" id="KW-0472">Membrane</keyword>
<accession>A0A0P9MXG0</accession>
<feature type="domain" description="CyaD-like alpha-helical hairpin" evidence="10">
    <location>
        <begin position="2"/>
        <end position="141"/>
    </location>
</feature>
<feature type="domain" description="AprE-like beta-barrel" evidence="11">
    <location>
        <begin position="184"/>
        <end position="261"/>
    </location>
</feature>
<keyword evidence="7" id="KW-1133">Transmembrane helix</keyword>
<dbReference type="NCBIfam" id="TIGR01843">
    <property type="entry name" value="type_I_hlyD"/>
    <property type="match status" value="1"/>
</dbReference>
<evidence type="ECO:0000256" key="3">
    <source>
        <dbReference type="ARBA" id="ARBA00022448"/>
    </source>
</evidence>
<reference evidence="12 13" key="1">
    <citation type="submission" date="2015-09" db="EMBL/GenBank/DDBJ databases">
        <title>Genome announcement of multiple Pseudomonas syringae strains.</title>
        <authorList>
            <person name="Thakur S."/>
            <person name="Wang P.W."/>
            <person name="Gong Y."/>
            <person name="Weir B.S."/>
            <person name="Guttman D.S."/>
        </authorList>
    </citation>
    <scope>NUCLEOTIDE SEQUENCE [LARGE SCALE GENOMIC DNA]</scope>
    <source>
        <strain evidence="12 13">ICMP17001</strain>
    </source>
</reference>
<keyword evidence="6" id="KW-0812">Transmembrane</keyword>
<comment type="subcellular location">
    <subcellularLocation>
        <location evidence="1 9">Cell inner membrane</location>
        <topology evidence="1 9">Single-pass membrane protein</topology>
    </subcellularLocation>
</comment>
<sequence>MAAERWLQGQYLEYRTSLDTAAAEVEQRQADIQSARAQVAGLLKSLPIATKLAEDYQHLLEKQYIARHAYLEKEQARLEIERQLSVQQASLLQSSAARHEAERRADGIVAQTRRAMLDLLQQSEQKTNSLTQDLAKAQYQDLLTTLKAPVDGTVQQLNVHTVGGVVTPAQPLLTLVPDNQPVEVEAMLENKDIGFVHPGQKVTVKVETFTFTKYGTVSGEVVSVSNDAIEDEKRGLIYGAKVRLDKNHLSGGGGHMALIPG</sequence>
<evidence type="ECO:0000256" key="4">
    <source>
        <dbReference type="ARBA" id="ARBA00022475"/>
    </source>
</evidence>
<name>A0A0P9MXG0_9PSED</name>
<dbReference type="GO" id="GO:0015031">
    <property type="term" value="P:protein transport"/>
    <property type="evidence" value="ECO:0007669"/>
    <property type="project" value="InterPro"/>
</dbReference>
<evidence type="ECO:0000313" key="13">
    <source>
        <dbReference type="Proteomes" id="UP000051335"/>
    </source>
</evidence>
<dbReference type="InterPro" id="IPR010129">
    <property type="entry name" value="T1SS_HlyD"/>
</dbReference>
<keyword evidence="3 9" id="KW-0813">Transport</keyword>
<evidence type="ECO:0000256" key="7">
    <source>
        <dbReference type="ARBA" id="ARBA00022989"/>
    </source>
</evidence>
<evidence type="ECO:0000256" key="6">
    <source>
        <dbReference type="ARBA" id="ARBA00022692"/>
    </source>
</evidence>
<keyword evidence="13" id="KW-1185">Reference proteome</keyword>
<evidence type="ECO:0000313" key="12">
    <source>
        <dbReference type="EMBL" id="KPW96893.1"/>
    </source>
</evidence>
<dbReference type="PRINTS" id="PR01490">
    <property type="entry name" value="RTXTOXIND"/>
</dbReference>
<comment type="caution">
    <text evidence="12">The sequence shown here is derived from an EMBL/GenBank/DDBJ whole genome shotgun (WGS) entry which is preliminary data.</text>
</comment>
<evidence type="ECO:0000256" key="1">
    <source>
        <dbReference type="ARBA" id="ARBA00004377"/>
    </source>
</evidence>
<comment type="similarity">
    <text evidence="2 9">Belongs to the membrane fusion protein (MFP) (TC 8.A.1) family.</text>
</comment>
<dbReference type="Pfam" id="PF25988">
    <property type="entry name" value="HH_CyaD"/>
    <property type="match status" value="1"/>
</dbReference>
<dbReference type="InterPro" id="IPR050739">
    <property type="entry name" value="MFP"/>
</dbReference>
<proteinExistence type="inferred from homology"/>
<evidence type="ECO:0000259" key="10">
    <source>
        <dbReference type="Pfam" id="PF25988"/>
    </source>
</evidence>
<evidence type="ECO:0000256" key="5">
    <source>
        <dbReference type="ARBA" id="ARBA00022519"/>
    </source>
</evidence>
<evidence type="ECO:0000256" key="9">
    <source>
        <dbReference type="RuleBase" id="RU365093"/>
    </source>
</evidence>
<dbReference type="Pfam" id="PF26002">
    <property type="entry name" value="Beta-barrel_AprE"/>
    <property type="match status" value="1"/>
</dbReference>
<evidence type="ECO:0000256" key="2">
    <source>
        <dbReference type="ARBA" id="ARBA00009477"/>
    </source>
</evidence>
<organism evidence="12 13">
    <name type="scientific">Pseudomonas syringae pv. coryli</name>
    <dbReference type="NCBI Taxonomy" id="317659"/>
    <lineage>
        <taxon>Bacteria</taxon>
        <taxon>Pseudomonadati</taxon>
        <taxon>Pseudomonadota</taxon>
        <taxon>Gammaproteobacteria</taxon>
        <taxon>Pseudomonadales</taxon>
        <taxon>Pseudomonadaceae</taxon>
        <taxon>Pseudomonas</taxon>
    </lineage>
</organism>
<dbReference type="InterPro" id="IPR058982">
    <property type="entry name" value="Beta-barrel_AprE"/>
</dbReference>
<keyword evidence="5 9" id="KW-0997">Cell inner membrane</keyword>
<evidence type="ECO:0000259" key="11">
    <source>
        <dbReference type="Pfam" id="PF26002"/>
    </source>
</evidence>